<protein>
    <submittedName>
        <fullName evidence="3">Beta-glucoside bgl operon antiterminator, BglG family</fullName>
    </submittedName>
</protein>
<dbReference type="InterPro" id="IPR036634">
    <property type="entry name" value="PRD_sf"/>
</dbReference>
<gene>
    <name evidence="3" type="ORF">SORDD14_00298</name>
</gene>
<dbReference type="PANTHER" id="PTHR30185:SF15">
    <property type="entry name" value="CRYPTIC BETA-GLUCOSIDE BGL OPERON ANTITERMINATOR"/>
    <property type="match status" value="1"/>
</dbReference>
<evidence type="ECO:0000313" key="4">
    <source>
        <dbReference type="Proteomes" id="UP000070497"/>
    </source>
</evidence>
<feature type="domain" description="PRD" evidence="2">
    <location>
        <begin position="172"/>
        <end position="278"/>
    </location>
</feature>
<evidence type="ECO:0000256" key="1">
    <source>
        <dbReference type="ARBA" id="ARBA00022737"/>
    </source>
</evidence>
<dbReference type="PATRIC" id="fig|1303.77.peg.346"/>
<name>A0A139P6G7_STROR</name>
<dbReference type="InterPro" id="IPR011608">
    <property type="entry name" value="PRD"/>
</dbReference>
<evidence type="ECO:0000313" key="3">
    <source>
        <dbReference type="EMBL" id="KXT83877.1"/>
    </source>
</evidence>
<dbReference type="InterPro" id="IPR050661">
    <property type="entry name" value="BglG_antiterminators"/>
</dbReference>
<comment type="caution">
    <text evidence="3">The sequence shown here is derived from an EMBL/GenBank/DDBJ whole genome shotgun (WGS) entry which is preliminary data.</text>
</comment>
<dbReference type="SUPFAM" id="SSF63520">
    <property type="entry name" value="PTS-regulatory domain, PRD"/>
    <property type="match status" value="2"/>
</dbReference>
<dbReference type="RefSeq" id="WP_000285744.1">
    <property type="nucleotide sequence ID" value="NZ_JAQMFP010000014.1"/>
</dbReference>
<dbReference type="InterPro" id="IPR036650">
    <property type="entry name" value="CAT_RNA-bd_dom_sf"/>
</dbReference>
<reference evidence="3 4" key="1">
    <citation type="submission" date="2016-01" db="EMBL/GenBank/DDBJ databases">
        <title>Highly variable Streptococcus oralis are common among viridans streptococci isolated from primates.</title>
        <authorList>
            <person name="Denapaite D."/>
            <person name="Rieger M."/>
            <person name="Koendgen S."/>
            <person name="Brueckner R."/>
            <person name="Ochigava I."/>
            <person name="Kappeler P."/>
            <person name="Maetz-Rensing K."/>
            <person name="Leendertz F."/>
            <person name="Hakenbeck R."/>
        </authorList>
    </citation>
    <scope>NUCLEOTIDE SEQUENCE [LARGE SCALE GENOMIC DNA]</scope>
    <source>
        <strain evidence="3 4">DD14</strain>
    </source>
</reference>
<dbReference type="SUPFAM" id="SSF50151">
    <property type="entry name" value="SacY-like RNA-binding domain"/>
    <property type="match status" value="1"/>
</dbReference>
<dbReference type="Pfam" id="PF03123">
    <property type="entry name" value="CAT_RBD"/>
    <property type="match status" value="1"/>
</dbReference>
<dbReference type="Gene3D" id="2.30.24.10">
    <property type="entry name" value="CAT RNA-binding domain"/>
    <property type="match status" value="1"/>
</dbReference>
<dbReference type="Gene3D" id="1.10.1790.10">
    <property type="entry name" value="PRD domain"/>
    <property type="match status" value="2"/>
</dbReference>
<dbReference type="Proteomes" id="UP000070497">
    <property type="component" value="Unassembled WGS sequence"/>
</dbReference>
<dbReference type="PANTHER" id="PTHR30185">
    <property type="entry name" value="CRYPTIC BETA-GLUCOSIDE BGL OPERON ANTITERMINATOR"/>
    <property type="match status" value="1"/>
</dbReference>
<keyword evidence="1" id="KW-0677">Repeat</keyword>
<dbReference type="SMART" id="SM01061">
    <property type="entry name" value="CAT_RBD"/>
    <property type="match status" value="1"/>
</dbReference>
<dbReference type="PROSITE" id="PS51372">
    <property type="entry name" value="PRD_2"/>
    <property type="match status" value="2"/>
</dbReference>
<organism evidence="3 4">
    <name type="scientific">Streptococcus oralis</name>
    <dbReference type="NCBI Taxonomy" id="1303"/>
    <lineage>
        <taxon>Bacteria</taxon>
        <taxon>Bacillati</taxon>
        <taxon>Bacillota</taxon>
        <taxon>Bacilli</taxon>
        <taxon>Lactobacillales</taxon>
        <taxon>Streptococcaceae</taxon>
        <taxon>Streptococcus</taxon>
    </lineage>
</organism>
<evidence type="ECO:0000259" key="2">
    <source>
        <dbReference type="PROSITE" id="PS51372"/>
    </source>
</evidence>
<feature type="domain" description="PRD" evidence="2">
    <location>
        <begin position="66"/>
        <end position="170"/>
    </location>
</feature>
<sequence length="278" mass="32740">MYRILNPMNHNVSLVRNDKGEEVIVIGKGITFGKKKGDLISENQVEKIFRMKTEESRENFQTLLRDIPLDILTIGYSTIDEVVEKYHFPIQEYLYVTLTDHLYSVYKKLLSGSYQKSHLPDISNEYVTEFSMARDTIKILNKKLSIVFPEDEIARIALHYINAKGEYELSEELTENVAKRVLSIVENELSKFHIERNTENSNLYDRLMIHLSYLVNRLQNDKQDMTPLIPLEEHVKLDYPKAYQIGQRIHQVIERELNIDLSRSERVYLVLHIQRLLK</sequence>
<accession>A0A139P6G7</accession>
<proteinExistence type="predicted"/>
<dbReference type="Pfam" id="PF00874">
    <property type="entry name" value="PRD"/>
    <property type="match status" value="2"/>
</dbReference>
<dbReference type="InterPro" id="IPR004341">
    <property type="entry name" value="CAT_RNA-bd_dom"/>
</dbReference>
<dbReference type="GO" id="GO:0003723">
    <property type="term" value="F:RNA binding"/>
    <property type="evidence" value="ECO:0007669"/>
    <property type="project" value="InterPro"/>
</dbReference>
<dbReference type="AlphaFoldDB" id="A0A139P6G7"/>
<dbReference type="GO" id="GO:0006355">
    <property type="term" value="P:regulation of DNA-templated transcription"/>
    <property type="evidence" value="ECO:0007669"/>
    <property type="project" value="InterPro"/>
</dbReference>
<dbReference type="EMBL" id="LQRI01000061">
    <property type="protein sequence ID" value="KXT83877.1"/>
    <property type="molecule type" value="Genomic_DNA"/>
</dbReference>